<dbReference type="InterPro" id="IPR019805">
    <property type="entry name" value="Heat_shock_protein_90_CS"/>
</dbReference>
<dbReference type="AlphaFoldDB" id="A0A9D4UZ38"/>
<evidence type="ECO:0000313" key="7">
    <source>
        <dbReference type="EMBL" id="KAI5076382.1"/>
    </source>
</evidence>
<dbReference type="SUPFAM" id="SSF55874">
    <property type="entry name" value="ATPase domain of HSP90 chaperone/DNA topoisomerase II/histidine kinase"/>
    <property type="match status" value="1"/>
</dbReference>
<comment type="similarity">
    <text evidence="1">Belongs to the heat shock protein 90 family.</text>
</comment>
<dbReference type="PANTHER" id="PTHR11528">
    <property type="entry name" value="HEAT SHOCK PROTEIN 90 FAMILY MEMBER"/>
    <property type="match status" value="1"/>
</dbReference>
<dbReference type="GO" id="GO:0140662">
    <property type="term" value="F:ATP-dependent protein folding chaperone"/>
    <property type="evidence" value="ECO:0007669"/>
    <property type="project" value="InterPro"/>
</dbReference>
<dbReference type="Gene3D" id="3.30.565.10">
    <property type="entry name" value="Histidine kinase-like ATPase, C-terminal domain"/>
    <property type="match status" value="1"/>
</dbReference>
<dbReference type="Gene3D" id="1.20.120.790">
    <property type="entry name" value="Heat shock protein 90, C-terminal domain"/>
    <property type="match status" value="1"/>
</dbReference>
<dbReference type="InterPro" id="IPR001404">
    <property type="entry name" value="Hsp90_fam"/>
</dbReference>
<dbReference type="GO" id="GO:0016887">
    <property type="term" value="F:ATP hydrolysis activity"/>
    <property type="evidence" value="ECO:0007669"/>
    <property type="project" value="InterPro"/>
</dbReference>
<feature type="region of interest" description="Disordered" evidence="6">
    <location>
        <begin position="96"/>
        <end position="118"/>
    </location>
</feature>
<feature type="compositionally biased region" description="Low complexity" evidence="6">
    <location>
        <begin position="767"/>
        <end position="781"/>
    </location>
</feature>
<dbReference type="SUPFAM" id="SSF54211">
    <property type="entry name" value="Ribosomal protein S5 domain 2-like"/>
    <property type="match status" value="1"/>
</dbReference>
<accession>A0A9D4UZ38</accession>
<sequence length="818" mass="91222">MSRRSARYVSAILRSEAAISSSGASIKGSQYRRQLSTLCSRRALSSRLKSGASLKSTSAWPNLPLLQARYETTSAAAVDAAPASAAEGVPPVEAAVPASDNISSKGKETPSAPVSGEKHSYQAEVSRLLDLIVHSLYSHKEVFLRELVSNASDALDKLRFLSTTDSSLMGSGSDLVIRIRADTDRKLLIITDSGIGMTKDELINSLGTIAQSGTANFVKALKENKDSLAGSSNLIGKFGVGFYSAFLVANKVAVSTKNPKSEKQWVWEAEADSSSFVIREETNPEFLIPRGTSIILHLKDDAHEYTSSTKIQDLVKNYSQFISFPIYVGIEKHRQVEVKDEAAAAEGKESTKTKLEKYYTYDIVNEDKPIWLRSPKEVTKEEYHAFFKKTYDKHLEPMAYTHFSTEGEVEFKTLLYIPGMAPIGADEGGKKNIKMYVKRVFISDDFHGELFPRYLSFMKGVVDSDDLPLNVSRELLQESRIVRLMRKRLIKKSFDLFDSLAKSSNKENYKRFYKNFGKYIKLGVTEDHDNKKRLATFLRYYSSQHQEEMTSLKAYVENMKPDQKHIYYFSSESVKSARNAPFLEQLNSKGYEVLFMTEPLDEVSVQHLKYFDGKKFIDISKETFDLGGDDEELKRLEDEYGMLCDWIKHQLGEKVARVEVSRRLASSPCVLVSGKDGWSANMERIMRAQNLGDTPGLREYMMSTRVFEINCNHPIIKDLDAARKEGKPGANQTADLLYEIALLSSGFVPEDPATLCTKIYELMSSGISSSGSTGSKTAASRPTPPPPRSPSVPPPPRSPSVTEAEILEPEVKPQTASA</sequence>
<feature type="binding site" evidence="5">
    <location>
        <begin position="212"/>
        <end position="213"/>
    </location>
    <ligand>
        <name>ATP</name>
        <dbReference type="ChEBI" id="CHEBI:30616"/>
    </ligand>
</feature>
<evidence type="ECO:0000256" key="3">
    <source>
        <dbReference type="ARBA" id="ARBA00022840"/>
    </source>
</evidence>
<feature type="binding site" evidence="5">
    <location>
        <position position="292"/>
    </location>
    <ligand>
        <name>ATP</name>
        <dbReference type="ChEBI" id="CHEBI:30616"/>
    </ligand>
</feature>
<dbReference type="Gene3D" id="3.40.50.11260">
    <property type="match status" value="1"/>
</dbReference>
<dbReference type="OrthoDB" id="28737at2759"/>
<dbReference type="InterPro" id="IPR020575">
    <property type="entry name" value="Hsp90_N"/>
</dbReference>
<evidence type="ECO:0008006" key="9">
    <source>
        <dbReference type="Google" id="ProtNLM"/>
    </source>
</evidence>
<dbReference type="FunFam" id="3.30.565.10:FF:000024">
    <property type="entry name" value="heat shock protein 90-5, chloroplastic"/>
    <property type="match status" value="1"/>
</dbReference>
<dbReference type="FunFam" id="3.40.50.11260:FF:000005">
    <property type="entry name" value="Heat shock protein 90"/>
    <property type="match status" value="1"/>
</dbReference>
<dbReference type="PIRSF" id="PIRSF002583">
    <property type="entry name" value="Hsp90"/>
    <property type="match status" value="1"/>
</dbReference>
<dbReference type="PRINTS" id="PR00775">
    <property type="entry name" value="HEATSHOCK90"/>
</dbReference>
<feature type="binding site" evidence="5">
    <location>
        <position position="146"/>
    </location>
    <ligand>
        <name>ATP</name>
        <dbReference type="ChEBI" id="CHEBI:30616"/>
    </ligand>
</feature>
<keyword evidence="8" id="KW-1185">Reference proteome</keyword>
<dbReference type="FunFam" id="3.30.230.80:FF:000001">
    <property type="entry name" value="Heat shock protein 90 alpha"/>
    <property type="match status" value="1"/>
</dbReference>
<evidence type="ECO:0000313" key="8">
    <source>
        <dbReference type="Proteomes" id="UP000886520"/>
    </source>
</evidence>
<evidence type="ECO:0000256" key="1">
    <source>
        <dbReference type="ARBA" id="ARBA00008239"/>
    </source>
</evidence>
<dbReference type="Pfam" id="PF13589">
    <property type="entry name" value="HATPase_c_3"/>
    <property type="match status" value="1"/>
</dbReference>
<feature type="binding site" evidence="5">
    <location>
        <position position="473"/>
    </location>
    <ligand>
        <name>ATP</name>
        <dbReference type="ChEBI" id="CHEBI:30616"/>
    </ligand>
</feature>
<dbReference type="CDD" id="cd16927">
    <property type="entry name" value="HATPase_Hsp90-like"/>
    <property type="match status" value="1"/>
</dbReference>
<dbReference type="EMBL" id="JABFUD020000008">
    <property type="protein sequence ID" value="KAI5076382.1"/>
    <property type="molecule type" value="Genomic_DNA"/>
</dbReference>
<dbReference type="FunFam" id="1.20.120.790:FF:000001">
    <property type="entry name" value="Heat shock protein 90 alpha"/>
    <property type="match status" value="1"/>
</dbReference>
<feature type="binding site" evidence="5">
    <location>
        <position position="150"/>
    </location>
    <ligand>
        <name>ATP</name>
        <dbReference type="ChEBI" id="CHEBI:30616"/>
    </ligand>
</feature>
<evidence type="ECO:0000256" key="6">
    <source>
        <dbReference type="SAM" id="MobiDB-lite"/>
    </source>
</evidence>
<keyword evidence="4" id="KW-0143">Chaperone</keyword>
<feature type="compositionally biased region" description="Pro residues" evidence="6">
    <location>
        <begin position="782"/>
        <end position="798"/>
    </location>
</feature>
<dbReference type="GO" id="GO:0005524">
    <property type="term" value="F:ATP binding"/>
    <property type="evidence" value="ECO:0007669"/>
    <property type="project" value="UniProtKB-KW"/>
</dbReference>
<evidence type="ECO:0000256" key="5">
    <source>
        <dbReference type="PIRSR" id="PIRSR002583-1"/>
    </source>
</evidence>
<dbReference type="PROSITE" id="PS00298">
    <property type="entry name" value="HSP90"/>
    <property type="match status" value="1"/>
</dbReference>
<dbReference type="Pfam" id="PF00183">
    <property type="entry name" value="HSP90"/>
    <property type="match status" value="1"/>
</dbReference>
<organism evidence="7 8">
    <name type="scientific">Adiantum capillus-veneris</name>
    <name type="common">Maidenhair fern</name>
    <dbReference type="NCBI Taxonomy" id="13818"/>
    <lineage>
        <taxon>Eukaryota</taxon>
        <taxon>Viridiplantae</taxon>
        <taxon>Streptophyta</taxon>
        <taxon>Embryophyta</taxon>
        <taxon>Tracheophyta</taxon>
        <taxon>Polypodiopsida</taxon>
        <taxon>Polypodiidae</taxon>
        <taxon>Polypodiales</taxon>
        <taxon>Pteridineae</taxon>
        <taxon>Pteridaceae</taxon>
        <taxon>Vittarioideae</taxon>
        <taxon>Adiantum</taxon>
    </lineage>
</organism>
<feature type="binding site" evidence="5">
    <location>
        <position position="192"/>
    </location>
    <ligand>
        <name>ATP</name>
        <dbReference type="ChEBI" id="CHEBI:30616"/>
    </ligand>
</feature>
<dbReference type="Proteomes" id="UP000886520">
    <property type="component" value="Chromosome 8"/>
</dbReference>
<dbReference type="InterPro" id="IPR036890">
    <property type="entry name" value="HATPase_C_sf"/>
</dbReference>
<evidence type="ECO:0000256" key="2">
    <source>
        <dbReference type="ARBA" id="ARBA00022741"/>
    </source>
</evidence>
<proteinExistence type="inferred from homology"/>
<gene>
    <name evidence="7" type="ORF">GOP47_0008447</name>
</gene>
<dbReference type="GO" id="GO:0051082">
    <property type="term" value="F:unfolded protein binding"/>
    <property type="evidence" value="ECO:0007669"/>
    <property type="project" value="InterPro"/>
</dbReference>
<feature type="region of interest" description="Disordered" evidence="6">
    <location>
        <begin position="767"/>
        <end position="818"/>
    </location>
</feature>
<dbReference type="HAMAP" id="MF_00505">
    <property type="entry name" value="HSP90"/>
    <property type="match status" value="1"/>
</dbReference>
<comment type="caution">
    <text evidence="7">The sequence shown here is derived from an EMBL/GenBank/DDBJ whole genome shotgun (WGS) entry which is preliminary data.</text>
</comment>
<keyword evidence="3 5" id="KW-0067">ATP-binding</keyword>
<dbReference type="SUPFAM" id="SSF110942">
    <property type="entry name" value="HSP90 C-terminal domain"/>
    <property type="match status" value="1"/>
</dbReference>
<keyword evidence="2 5" id="KW-0547">Nucleotide-binding</keyword>
<dbReference type="InterPro" id="IPR020568">
    <property type="entry name" value="Ribosomal_Su5_D2-typ_SF"/>
</dbReference>
<feature type="binding site" evidence="5">
    <location>
        <position position="197"/>
    </location>
    <ligand>
        <name>ATP</name>
        <dbReference type="ChEBI" id="CHEBI:30616"/>
    </ligand>
</feature>
<name>A0A9D4UZ38_ADICA</name>
<dbReference type="InterPro" id="IPR037196">
    <property type="entry name" value="HSP90_C"/>
</dbReference>
<reference evidence="7" key="1">
    <citation type="submission" date="2021-01" db="EMBL/GenBank/DDBJ databases">
        <title>Adiantum capillus-veneris genome.</title>
        <authorList>
            <person name="Fang Y."/>
            <person name="Liao Q."/>
        </authorList>
    </citation>
    <scope>NUCLEOTIDE SEQUENCE</scope>
    <source>
        <strain evidence="7">H3</strain>
        <tissue evidence="7">Leaf</tissue>
    </source>
</reference>
<protein>
    <recommendedName>
        <fullName evidence="9">Histidine kinase/HSP90-like ATPase domain-containing protein</fullName>
    </recommendedName>
</protein>
<dbReference type="Gene3D" id="3.30.230.80">
    <property type="match status" value="1"/>
</dbReference>
<dbReference type="NCBIfam" id="NF003555">
    <property type="entry name" value="PRK05218.1"/>
    <property type="match status" value="1"/>
</dbReference>
<evidence type="ECO:0000256" key="4">
    <source>
        <dbReference type="ARBA" id="ARBA00023186"/>
    </source>
</evidence>